<dbReference type="Gene3D" id="2.60.40.1890">
    <property type="entry name" value="PCu(A)C copper chaperone"/>
    <property type="match status" value="1"/>
</dbReference>
<dbReference type="PROSITE" id="PS51257">
    <property type="entry name" value="PROKAR_LIPOPROTEIN"/>
    <property type="match status" value="1"/>
</dbReference>
<dbReference type="PANTHER" id="PTHR36302:SF1">
    <property type="entry name" value="COPPER CHAPERONE PCU(A)C"/>
    <property type="match status" value="1"/>
</dbReference>
<dbReference type="PANTHER" id="PTHR36302">
    <property type="entry name" value="BLR7088 PROTEIN"/>
    <property type="match status" value="1"/>
</dbReference>
<proteinExistence type="predicted"/>
<keyword evidence="2" id="KW-1185">Reference proteome</keyword>
<sequence>MRRLSALLAAFALAACHRAPEHVSVTHAWVRLAAVPGQPSAAYFAMEDVRTDMRLVKVESALAQRAELHESMKTMAGMGEMKPLASVDLPAGGKIAFAPGGRHVMLFGLDPLVKPGTAVPLRFGFSDGSTTEAEAKTVAAGDDAPY</sequence>
<dbReference type="SUPFAM" id="SSF110087">
    <property type="entry name" value="DR1885-like metal-binding protein"/>
    <property type="match status" value="1"/>
</dbReference>
<protein>
    <recommendedName>
        <fullName evidence="3">Copper chaperone PCu(A)C</fullName>
    </recommendedName>
</protein>
<dbReference type="Pfam" id="PF04314">
    <property type="entry name" value="PCuAC"/>
    <property type="match status" value="1"/>
</dbReference>
<evidence type="ECO:0000313" key="2">
    <source>
        <dbReference type="Proteomes" id="UP000727456"/>
    </source>
</evidence>
<accession>A0ABX0TT05</accession>
<evidence type="ECO:0000313" key="1">
    <source>
        <dbReference type="EMBL" id="NIJ08612.1"/>
    </source>
</evidence>
<dbReference type="InterPro" id="IPR007410">
    <property type="entry name" value="LpqE-like"/>
</dbReference>
<reference evidence="1 2" key="1">
    <citation type="submission" date="2020-03" db="EMBL/GenBank/DDBJ databases">
        <title>Genomic Encyclopedia of Type Strains, Phase III (KMG-III): the genomes of soil and plant-associated and newly described type strains.</title>
        <authorList>
            <person name="Whitman W."/>
        </authorList>
    </citation>
    <scope>NUCLEOTIDE SEQUENCE [LARGE SCALE GENOMIC DNA]</scope>
    <source>
        <strain evidence="1 2">CECT 8804</strain>
    </source>
</reference>
<name>A0ABX0TT05_9SPHN</name>
<dbReference type="Proteomes" id="UP000727456">
    <property type="component" value="Unassembled WGS sequence"/>
</dbReference>
<comment type="caution">
    <text evidence="1">The sequence shown here is derived from an EMBL/GenBank/DDBJ whole genome shotgun (WGS) entry which is preliminary data.</text>
</comment>
<evidence type="ECO:0008006" key="3">
    <source>
        <dbReference type="Google" id="ProtNLM"/>
    </source>
</evidence>
<dbReference type="RefSeq" id="WP_167073462.1">
    <property type="nucleotide sequence ID" value="NZ_JAAOZC010000005.1"/>
</dbReference>
<dbReference type="EMBL" id="JAAOZC010000005">
    <property type="protein sequence ID" value="NIJ08612.1"/>
    <property type="molecule type" value="Genomic_DNA"/>
</dbReference>
<organism evidence="1 2">
    <name type="scientific">Sphingomonas vulcanisoli</name>
    <dbReference type="NCBI Taxonomy" id="1658060"/>
    <lineage>
        <taxon>Bacteria</taxon>
        <taxon>Pseudomonadati</taxon>
        <taxon>Pseudomonadota</taxon>
        <taxon>Alphaproteobacteria</taxon>
        <taxon>Sphingomonadales</taxon>
        <taxon>Sphingomonadaceae</taxon>
        <taxon>Sphingomonas</taxon>
    </lineage>
</organism>
<dbReference type="InterPro" id="IPR058248">
    <property type="entry name" value="Lxx211020-like"/>
</dbReference>
<gene>
    <name evidence="1" type="ORF">FHS31_002233</name>
</gene>
<dbReference type="InterPro" id="IPR036182">
    <property type="entry name" value="PCuAC_sf"/>
</dbReference>